<dbReference type="Gene3D" id="3.30.300.30">
    <property type="match status" value="1"/>
</dbReference>
<feature type="domain" description="AMP-binding enzyme C-terminal" evidence="2">
    <location>
        <begin position="223"/>
        <end position="298"/>
    </location>
</feature>
<evidence type="ECO:0000313" key="3">
    <source>
        <dbReference type="EMBL" id="WAL68339.1"/>
    </source>
</evidence>
<dbReference type="InterPro" id="IPR025110">
    <property type="entry name" value="AMP-bd_C"/>
</dbReference>
<protein>
    <submittedName>
        <fullName evidence="3">AMP-binding protein</fullName>
    </submittedName>
</protein>
<dbReference type="SUPFAM" id="SSF56801">
    <property type="entry name" value="Acetyl-CoA synthetase-like"/>
    <property type="match status" value="1"/>
</dbReference>
<evidence type="ECO:0000259" key="1">
    <source>
        <dbReference type="Pfam" id="PF00501"/>
    </source>
</evidence>
<dbReference type="PANTHER" id="PTHR43201">
    <property type="entry name" value="ACYL-COA SYNTHETASE"/>
    <property type="match status" value="1"/>
</dbReference>
<keyword evidence="4" id="KW-1185">Reference proteome</keyword>
<reference evidence="3" key="1">
    <citation type="submission" date="2022-11" db="EMBL/GenBank/DDBJ databases">
        <authorList>
            <person name="Mo P."/>
        </authorList>
    </citation>
    <scope>NUCLEOTIDE SEQUENCE</scope>
    <source>
        <strain evidence="3">HUAS 11-8</strain>
    </source>
</reference>
<dbReference type="Proteomes" id="UP001163203">
    <property type="component" value="Chromosome"/>
</dbReference>
<dbReference type="InterPro" id="IPR045851">
    <property type="entry name" value="AMP-bd_C_sf"/>
</dbReference>
<dbReference type="PANTHER" id="PTHR43201:SF32">
    <property type="entry name" value="2-SUCCINYLBENZOATE--COA LIGASE, CHLOROPLASTIC_PEROXISOMAL"/>
    <property type="match status" value="1"/>
</dbReference>
<accession>A0ABY7B8S2</accession>
<evidence type="ECO:0000259" key="2">
    <source>
        <dbReference type="Pfam" id="PF13193"/>
    </source>
</evidence>
<name>A0ABY7B8S2_9PSEU</name>
<dbReference type="Pfam" id="PF13193">
    <property type="entry name" value="AMP-binding_C"/>
    <property type="match status" value="1"/>
</dbReference>
<feature type="domain" description="AMP-dependent synthetase/ligase" evidence="1">
    <location>
        <begin position="6"/>
        <end position="169"/>
    </location>
</feature>
<dbReference type="Pfam" id="PF00501">
    <property type="entry name" value="AMP-binding"/>
    <property type="match status" value="1"/>
</dbReference>
<sequence length="318" mass="34168">MTWFPIPPLIHGAAQWAALAALFGGNTVLLTAKFDAANVWRLIERHRAGVAVITGDAMGRPMIEALRAGDYDTSSLVALASSAALFSPSVKRQFVDALPNTVITDSIGSSETGFGGIKIVGRDPEYAGGPRVPPGREVLVIDEAGRPVVPGSGVIGRFARGGHVPLGYYKDPEKTAALFVEVDGARYVTPGDFARVEADGTITLLGRGNMCINTGGEKVFPEEVEGTLKAHPGVFDAIVVGVPDERLGHRVAAVVQARPGWEPDLPELNRHLRQSLAGYKVPRSLWLAEKVERTPSGKPDYRWAQRYTRERSAFAHAD</sequence>
<dbReference type="Gene3D" id="3.40.50.12780">
    <property type="entry name" value="N-terminal domain of ligase-like"/>
    <property type="match status" value="1"/>
</dbReference>
<organism evidence="3 4">
    <name type="scientific">Amycolatopsis cynarae</name>
    <dbReference type="NCBI Taxonomy" id="2995223"/>
    <lineage>
        <taxon>Bacteria</taxon>
        <taxon>Bacillati</taxon>
        <taxon>Actinomycetota</taxon>
        <taxon>Actinomycetes</taxon>
        <taxon>Pseudonocardiales</taxon>
        <taxon>Pseudonocardiaceae</taxon>
        <taxon>Amycolatopsis</taxon>
    </lineage>
</organism>
<gene>
    <name evidence="3" type="ORF">ORV05_11405</name>
</gene>
<proteinExistence type="predicted"/>
<dbReference type="EMBL" id="CP113836">
    <property type="protein sequence ID" value="WAL68339.1"/>
    <property type="molecule type" value="Genomic_DNA"/>
</dbReference>
<dbReference type="RefSeq" id="WP_268758432.1">
    <property type="nucleotide sequence ID" value="NZ_CP113836.1"/>
</dbReference>
<dbReference type="InterPro" id="IPR042099">
    <property type="entry name" value="ANL_N_sf"/>
</dbReference>
<evidence type="ECO:0000313" key="4">
    <source>
        <dbReference type="Proteomes" id="UP001163203"/>
    </source>
</evidence>
<dbReference type="InterPro" id="IPR000873">
    <property type="entry name" value="AMP-dep_synth/lig_dom"/>
</dbReference>